<keyword evidence="1" id="KW-0472">Membrane</keyword>
<accession>A0A1F6AHG1</accession>
<protein>
    <submittedName>
        <fullName evidence="2">Uncharacterized protein</fullName>
    </submittedName>
</protein>
<comment type="caution">
    <text evidence="2">The sequence shown here is derived from an EMBL/GenBank/DDBJ whole genome shotgun (WGS) entry which is preliminary data.</text>
</comment>
<proteinExistence type="predicted"/>
<evidence type="ECO:0000313" key="3">
    <source>
        <dbReference type="Proteomes" id="UP000178759"/>
    </source>
</evidence>
<dbReference type="AlphaFoldDB" id="A0A1F6AHG1"/>
<keyword evidence="1" id="KW-0812">Transmembrane</keyword>
<feature type="transmembrane region" description="Helical" evidence="1">
    <location>
        <begin position="171"/>
        <end position="191"/>
    </location>
</feature>
<reference evidence="2 3" key="1">
    <citation type="journal article" date="2016" name="Nat. Commun.">
        <title>Thousands of microbial genomes shed light on interconnected biogeochemical processes in an aquifer system.</title>
        <authorList>
            <person name="Anantharaman K."/>
            <person name="Brown C.T."/>
            <person name="Hug L.A."/>
            <person name="Sharon I."/>
            <person name="Castelle C.J."/>
            <person name="Probst A.J."/>
            <person name="Thomas B.C."/>
            <person name="Singh A."/>
            <person name="Wilkins M.J."/>
            <person name="Karaoz U."/>
            <person name="Brodie E.L."/>
            <person name="Williams K.H."/>
            <person name="Hubbard S.S."/>
            <person name="Banfield J.F."/>
        </authorList>
    </citation>
    <scope>NUCLEOTIDE SEQUENCE [LARGE SCALE GENOMIC DNA]</scope>
</reference>
<keyword evidence="1" id="KW-1133">Transmembrane helix</keyword>
<gene>
    <name evidence="2" type="ORF">A3A79_03105</name>
</gene>
<evidence type="ECO:0000313" key="2">
    <source>
        <dbReference type="EMBL" id="OGG24154.1"/>
    </source>
</evidence>
<dbReference type="EMBL" id="MFJV01000001">
    <property type="protein sequence ID" value="OGG24154.1"/>
    <property type="molecule type" value="Genomic_DNA"/>
</dbReference>
<evidence type="ECO:0000256" key="1">
    <source>
        <dbReference type="SAM" id="Phobius"/>
    </source>
</evidence>
<dbReference type="Proteomes" id="UP000178759">
    <property type="component" value="Unassembled WGS sequence"/>
</dbReference>
<organism evidence="2 3">
    <name type="scientific">Candidatus Gottesmanbacteria bacterium RIFCSPLOWO2_01_FULL_43_11b</name>
    <dbReference type="NCBI Taxonomy" id="1798392"/>
    <lineage>
        <taxon>Bacteria</taxon>
        <taxon>Candidatus Gottesmaniibacteriota</taxon>
    </lineage>
</organism>
<sequence>MQRLLIAIVLFLLTTRVLASETIPLQFFSYTQMKLPVSGVLESWQEASGSGTYTIGDSGEVQLSFTFSSLVPESSYQLMCFRTQLPPTNLTDEQICSDGDWSKYSFRSDGSGAGTIGLRLPALLPETTAEQTTVLALSYSPNGASSSVHLLSIIPMQEEAAKSEAAQPQKMRWGIIIGGLLFVGLGAWWVWKRTLPKTSDI</sequence>
<name>A0A1F6AHG1_9BACT</name>